<proteinExistence type="predicted"/>
<dbReference type="OrthoDB" id="7596770at2"/>
<comment type="caution">
    <text evidence="1">The sequence shown here is derived from an EMBL/GenBank/DDBJ whole genome shotgun (WGS) entry which is preliminary data.</text>
</comment>
<gene>
    <name evidence="1" type="ORF">EWH12_17225</name>
</gene>
<evidence type="ECO:0008006" key="3">
    <source>
        <dbReference type="Google" id="ProtNLM"/>
    </source>
</evidence>
<dbReference type="Proteomes" id="UP000291572">
    <property type="component" value="Unassembled WGS sequence"/>
</dbReference>
<dbReference type="AlphaFoldDB" id="A0A8G1ZFG1"/>
<name>A0A8G1ZFG1_9SPHN</name>
<reference evidence="1 2" key="1">
    <citation type="submission" date="2019-02" db="EMBL/GenBank/DDBJ databases">
        <authorList>
            <person name="Feng G."/>
        </authorList>
    </citation>
    <scope>NUCLEOTIDE SEQUENCE [LARGE SCALE GENOMIC DNA]</scope>
    <source>
        <strain evidence="1 2">CCTCC AB 2011146</strain>
    </source>
</reference>
<dbReference type="EMBL" id="SEOO01000035">
    <property type="protein sequence ID" value="RYM08227.1"/>
    <property type="molecule type" value="Genomic_DNA"/>
</dbReference>
<sequence>MYLSWSAFYEGKSDAQYFNVIIPRLLDDIIRISGKRPCDIGEFPALEFGIGDRSFDKVAAEICQRKNEFHIIFVHADLGGRGLAANVAQRREQLIQKAQEICDFNAQIAVMLSPEKEVEAWALADLTAIKAALGVNEISHHLVPDTPLAAERLLDPKASLEAIIRSVTNRRSTARNILVRIAQEQSIDQLRRANSFKMFEVSLRNALTHAGFLE</sequence>
<accession>A0A8G1ZFG1</accession>
<dbReference type="RefSeq" id="WP_129927326.1">
    <property type="nucleotide sequence ID" value="NZ_CBDAEM010000011.1"/>
</dbReference>
<evidence type="ECO:0000313" key="2">
    <source>
        <dbReference type="Proteomes" id="UP000291572"/>
    </source>
</evidence>
<organism evidence="1 2">
    <name type="scientific">Sphingobium cupriresistens</name>
    <dbReference type="NCBI Taxonomy" id="1132417"/>
    <lineage>
        <taxon>Bacteria</taxon>
        <taxon>Pseudomonadati</taxon>
        <taxon>Pseudomonadota</taxon>
        <taxon>Alphaproteobacteria</taxon>
        <taxon>Sphingomonadales</taxon>
        <taxon>Sphingomonadaceae</taxon>
        <taxon>Sphingobium</taxon>
    </lineage>
</organism>
<evidence type="ECO:0000313" key="1">
    <source>
        <dbReference type="EMBL" id="RYM08227.1"/>
    </source>
</evidence>
<protein>
    <recommendedName>
        <fullName evidence="3">DUF4276 family protein</fullName>
    </recommendedName>
</protein>